<dbReference type="AlphaFoldDB" id="A0A2T4U924"/>
<keyword evidence="1" id="KW-0812">Transmembrane</keyword>
<dbReference type="RefSeq" id="WP_107583807.1">
    <property type="nucleotide sequence ID" value="NZ_PZJJ01000004.1"/>
</dbReference>
<evidence type="ECO:0000313" key="2">
    <source>
        <dbReference type="EMBL" id="PTL39885.1"/>
    </source>
</evidence>
<organism evidence="2 3">
    <name type="scientific">Alkalicoccus saliphilus</name>
    <dbReference type="NCBI Taxonomy" id="200989"/>
    <lineage>
        <taxon>Bacteria</taxon>
        <taxon>Bacillati</taxon>
        <taxon>Bacillota</taxon>
        <taxon>Bacilli</taxon>
        <taxon>Bacillales</taxon>
        <taxon>Bacillaceae</taxon>
        <taxon>Alkalicoccus</taxon>
    </lineage>
</organism>
<dbReference type="Proteomes" id="UP000240509">
    <property type="component" value="Unassembled WGS sequence"/>
</dbReference>
<proteinExistence type="predicted"/>
<evidence type="ECO:0000256" key="1">
    <source>
        <dbReference type="SAM" id="Phobius"/>
    </source>
</evidence>
<comment type="caution">
    <text evidence="2">The sequence shown here is derived from an EMBL/GenBank/DDBJ whole genome shotgun (WGS) entry which is preliminary data.</text>
</comment>
<reference evidence="2 3" key="1">
    <citation type="submission" date="2018-03" db="EMBL/GenBank/DDBJ databases">
        <title>Alkalicoccus saliphilus sp. nov., isolated from a mineral pool.</title>
        <authorList>
            <person name="Zhao B."/>
        </authorList>
    </citation>
    <scope>NUCLEOTIDE SEQUENCE [LARGE SCALE GENOMIC DNA]</scope>
    <source>
        <strain evidence="2 3">6AG</strain>
    </source>
</reference>
<protein>
    <submittedName>
        <fullName evidence="2">Sigma-w pathway protein ysdB</fullName>
    </submittedName>
</protein>
<name>A0A2T4U924_9BACI</name>
<keyword evidence="3" id="KW-1185">Reference proteome</keyword>
<sequence length="134" mass="15693">MFTVMIFQLFLLLAVGIIIYSVIKYLLDPRRKLERARRHEDFYVLDDSDNVRKNIFLTVRGAMFEGEKFLGTSDGSVEVTSILVRTEDYDQLRGMTGQDFHAIEKELTVRYPKASIEWSLPIADLMRRLDEQKK</sequence>
<keyword evidence="1" id="KW-1133">Transmembrane helix</keyword>
<accession>A0A2T4U924</accession>
<feature type="transmembrane region" description="Helical" evidence="1">
    <location>
        <begin position="6"/>
        <end position="27"/>
    </location>
</feature>
<gene>
    <name evidence="2" type="ORF">C6Y45_04370</name>
</gene>
<evidence type="ECO:0000313" key="3">
    <source>
        <dbReference type="Proteomes" id="UP000240509"/>
    </source>
</evidence>
<dbReference type="EMBL" id="PZJJ01000004">
    <property type="protein sequence ID" value="PTL39885.1"/>
    <property type="molecule type" value="Genomic_DNA"/>
</dbReference>
<dbReference type="OrthoDB" id="2735026at2"/>
<keyword evidence="1" id="KW-0472">Membrane</keyword>